<keyword evidence="3 4" id="KW-0732">Signal</keyword>
<dbReference type="SUPFAM" id="SSF53850">
    <property type="entry name" value="Periplasmic binding protein-like II"/>
    <property type="match status" value="1"/>
</dbReference>
<dbReference type="Gene3D" id="3.40.190.10">
    <property type="entry name" value="Periplasmic binding protein-like II"/>
    <property type="match status" value="1"/>
</dbReference>
<keyword evidence="2" id="KW-0813">Transport</keyword>
<dbReference type="CDD" id="cd08518">
    <property type="entry name" value="PBP2_NikA_DppA_OppA_like_19"/>
    <property type="match status" value="1"/>
</dbReference>
<dbReference type="PROSITE" id="PS51257">
    <property type="entry name" value="PROKAR_LIPOPROTEIN"/>
    <property type="match status" value="1"/>
</dbReference>
<comment type="caution">
    <text evidence="6">The sequence shown here is derived from an EMBL/GenBank/DDBJ whole genome shotgun (WGS) entry which is preliminary data.</text>
</comment>
<dbReference type="PIRSF" id="PIRSF002741">
    <property type="entry name" value="MppA"/>
    <property type="match status" value="1"/>
</dbReference>
<comment type="similarity">
    <text evidence="1">Belongs to the bacterial solute-binding protein 5 family.</text>
</comment>
<evidence type="ECO:0000256" key="4">
    <source>
        <dbReference type="SAM" id="SignalP"/>
    </source>
</evidence>
<dbReference type="EMBL" id="JACJID010000006">
    <property type="protein sequence ID" value="MBA8930375.1"/>
    <property type="molecule type" value="Genomic_DNA"/>
</dbReference>
<evidence type="ECO:0000313" key="7">
    <source>
        <dbReference type="Proteomes" id="UP000517916"/>
    </source>
</evidence>
<dbReference type="PANTHER" id="PTHR30290">
    <property type="entry name" value="PERIPLASMIC BINDING COMPONENT OF ABC TRANSPORTER"/>
    <property type="match status" value="1"/>
</dbReference>
<dbReference type="Pfam" id="PF00496">
    <property type="entry name" value="SBP_bac_5"/>
    <property type="match status" value="1"/>
</dbReference>
<keyword evidence="7" id="KW-1185">Reference proteome</keyword>
<dbReference type="RefSeq" id="WP_030110737.1">
    <property type="nucleotide sequence ID" value="NZ_BAAABQ010000025.1"/>
</dbReference>
<dbReference type="InterPro" id="IPR039424">
    <property type="entry name" value="SBP_5"/>
</dbReference>
<evidence type="ECO:0000259" key="5">
    <source>
        <dbReference type="Pfam" id="PF00496"/>
    </source>
</evidence>
<evidence type="ECO:0000256" key="2">
    <source>
        <dbReference type="ARBA" id="ARBA00022448"/>
    </source>
</evidence>
<proteinExistence type="inferred from homology"/>
<feature type="signal peptide" evidence="4">
    <location>
        <begin position="1"/>
        <end position="25"/>
    </location>
</feature>
<protein>
    <submittedName>
        <fullName evidence="6">Peptide/nickel transport system substrate-binding protein</fullName>
    </submittedName>
</protein>
<feature type="chain" id="PRO_5046774948" evidence="4">
    <location>
        <begin position="26"/>
        <end position="521"/>
    </location>
</feature>
<dbReference type="Proteomes" id="UP000517916">
    <property type="component" value="Unassembled WGS sequence"/>
</dbReference>
<gene>
    <name evidence="6" type="ORF">BC739_007608</name>
</gene>
<dbReference type="InterPro" id="IPR000914">
    <property type="entry name" value="SBP_5_dom"/>
</dbReference>
<name>A0ABR6BUN4_9PSEU</name>
<dbReference type="Gene3D" id="3.90.76.10">
    <property type="entry name" value="Dipeptide-binding Protein, Domain 1"/>
    <property type="match status" value="1"/>
</dbReference>
<feature type="domain" description="Solute-binding protein family 5" evidence="5">
    <location>
        <begin position="69"/>
        <end position="426"/>
    </location>
</feature>
<reference evidence="6 7" key="1">
    <citation type="submission" date="2020-08" db="EMBL/GenBank/DDBJ databases">
        <title>Genomic Encyclopedia of Archaeal and Bacterial Type Strains, Phase II (KMG-II): from individual species to whole genera.</title>
        <authorList>
            <person name="Goeker M."/>
        </authorList>
    </citation>
    <scope>NUCLEOTIDE SEQUENCE [LARGE SCALE GENOMIC DNA]</scope>
    <source>
        <strain evidence="6 7">DSM 43850</strain>
    </source>
</reference>
<evidence type="ECO:0000256" key="3">
    <source>
        <dbReference type="ARBA" id="ARBA00022729"/>
    </source>
</evidence>
<organism evidence="6 7">
    <name type="scientific">Kutzneria viridogrisea</name>
    <dbReference type="NCBI Taxonomy" id="47990"/>
    <lineage>
        <taxon>Bacteria</taxon>
        <taxon>Bacillati</taxon>
        <taxon>Actinomycetota</taxon>
        <taxon>Actinomycetes</taxon>
        <taxon>Pseudonocardiales</taxon>
        <taxon>Pseudonocardiaceae</taxon>
        <taxon>Kutzneria</taxon>
    </lineage>
</organism>
<dbReference type="Gene3D" id="3.10.105.10">
    <property type="entry name" value="Dipeptide-binding Protein, Domain 3"/>
    <property type="match status" value="1"/>
</dbReference>
<evidence type="ECO:0000313" key="6">
    <source>
        <dbReference type="EMBL" id="MBA8930375.1"/>
    </source>
</evidence>
<dbReference type="PANTHER" id="PTHR30290:SF9">
    <property type="entry name" value="OLIGOPEPTIDE-BINDING PROTEIN APPA"/>
    <property type="match status" value="1"/>
</dbReference>
<evidence type="ECO:0000256" key="1">
    <source>
        <dbReference type="ARBA" id="ARBA00005695"/>
    </source>
</evidence>
<accession>A0ABR6BUN4</accession>
<dbReference type="InterPro" id="IPR030678">
    <property type="entry name" value="Peptide/Ni-bd"/>
</dbReference>
<sequence length="521" mass="57102">MRLFRTAAVLLAGAVAATACGTAPAAARDSVVIAVNPEPTTLNPVLGFAPYGASKLFDGLVALDDKLNLVPALAESLPKASEDNKTFTYTLRQGVTFSDGTPLTAEDVAFTYQSVLDPKTNTTMRTDFAAVESVRTPDPRTVVFQLKYPYATFPQYTGLGIVPAHLLRGKDINTDGFNRKPVGTGPYKLDSWQAGERMVLTANEKYWGGAPKVKKVTLAFVRDDNVRATRLATGELDAAAMPPRLVDRFRNQPGMSVRSVPSADYRGIMMPMGNPVTSDNALRRALDLVIDRDAMVKGILGGAGKPAFGPLFAESKWYEKSIEHPVDLPAAERILDEAGWVKGPDGMRRRGDTPARFTVMYNAADTVRKDIALAFSSDAKKVGVDVAVDGLSVEALQKRMDKDALVMGWGTPYDPDFITYKIFHSSFAGKGWYNPGRYHNPTVDKLLDEGRTTPDEATRVGIYKSFQKEQAADPAWLFCVQLDHVYVMADAWNGLQQQVEPHNDGLAHGPWWNVEKWVPKQ</sequence>